<dbReference type="AlphaFoldDB" id="A0A8J7CZK3"/>
<reference evidence="6" key="1">
    <citation type="submission" date="2020-09" db="EMBL/GenBank/DDBJ databases">
        <title>A novel bacterium of genus Mangrovicoccus, isolated from South China Sea.</title>
        <authorList>
            <person name="Huang H."/>
            <person name="Mo K."/>
            <person name="Hu Y."/>
        </authorList>
    </citation>
    <scope>NUCLEOTIDE SEQUENCE</scope>
    <source>
        <strain evidence="6">HB182678</strain>
    </source>
</reference>
<evidence type="ECO:0000256" key="2">
    <source>
        <dbReference type="ARBA" id="ARBA00022723"/>
    </source>
</evidence>
<proteinExistence type="inferred from homology"/>
<evidence type="ECO:0000313" key="7">
    <source>
        <dbReference type="Proteomes" id="UP000609121"/>
    </source>
</evidence>
<keyword evidence="3" id="KW-0862">Zinc</keyword>
<dbReference type="EMBL" id="JACVXA010000015">
    <property type="protein sequence ID" value="MBE3638023.1"/>
    <property type="molecule type" value="Genomic_DNA"/>
</dbReference>
<sequence>MCGAVRLTAVPRLDELHACHCETCRRWTGSAMIVVEVAPEDLQAAGPVRSRASSDWAERAWCDDCGSPLWYHLTVPGHEFYAVSAGLFGETGLALTKEIYIDRKPAGYAFAGERIKLTKHEVEATFASFGEGDQQ</sequence>
<keyword evidence="4" id="KW-0456">Lyase</keyword>
<evidence type="ECO:0000256" key="1">
    <source>
        <dbReference type="ARBA" id="ARBA00005495"/>
    </source>
</evidence>
<dbReference type="InterPro" id="IPR011057">
    <property type="entry name" value="Mss4-like_sf"/>
</dbReference>
<name>A0A8J7CZK3_9RHOB</name>
<dbReference type="Proteomes" id="UP000609121">
    <property type="component" value="Unassembled WGS sequence"/>
</dbReference>
<comment type="caution">
    <text evidence="6">The sequence shown here is derived from an EMBL/GenBank/DDBJ whole genome shotgun (WGS) entry which is preliminary data.</text>
</comment>
<dbReference type="GO" id="GO:0046872">
    <property type="term" value="F:metal ion binding"/>
    <property type="evidence" value="ECO:0007669"/>
    <property type="project" value="UniProtKB-KW"/>
</dbReference>
<gene>
    <name evidence="6" type="ORF">ICN82_07385</name>
</gene>
<dbReference type="SUPFAM" id="SSF51316">
    <property type="entry name" value="Mss4-like"/>
    <property type="match status" value="1"/>
</dbReference>
<dbReference type="Gene3D" id="3.90.1590.10">
    <property type="entry name" value="glutathione-dependent formaldehyde- activating enzyme (gfa)"/>
    <property type="match status" value="1"/>
</dbReference>
<dbReference type="InterPro" id="IPR006913">
    <property type="entry name" value="CENP-V/GFA"/>
</dbReference>
<comment type="similarity">
    <text evidence="1">Belongs to the Gfa family.</text>
</comment>
<dbReference type="PROSITE" id="PS51891">
    <property type="entry name" value="CENP_V_GFA"/>
    <property type="match status" value="1"/>
</dbReference>
<evidence type="ECO:0000256" key="3">
    <source>
        <dbReference type="ARBA" id="ARBA00022833"/>
    </source>
</evidence>
<protein>
    <submittedName>
        <fullName evidence="6">GFA family protein</fullName>
    </submittedName>
</protein>
<evidence type="ECO:0000259" key="5">
    <source>
        <dbReference type="PROSITE" id="PS51891"/>
    </source>
</evidence>
<organism evidence="6 7">
    <name type="scientific">Mangrovicoccus algicola</name>
    <dbReference type="NCBI Taxonomy" id="2771008"/>
    <lineage>
        <taxon>Bacteria</taxon>
        <taxon>Pseudomonadati</taxon>
        <taxon>Pseudomonadota</taxon>
        <taxon>Alphaproteobacteria</taxon>
        <taxon>Rhodobacterales</taxon>
        <taxon>Paracoccaceae</taxon>
        <taxon>Mangrovicoccus</taxon>
    </lineage>
</organism>
<dbReference type="PANTHER" id="PTHR33337:SF40">
    <property type="entry name" value="CENP-V_GFA DOMAIN-CONTAINING PROTEIN-RELATED"/>
    <property type="match status" value="1"/>
</dbReference>
<feature type="domain" description="CENP-V/GFA" evidence="5">
    <location>
        <begin position="1"/>
        <end position="101"/>
    </location>
</feature>
<keyword evidence="7" id="KW-1185">Reference proteome</keyword>
<accession>A0A8J7CZK3</accession>
<keyword evidence="2" id="KW-0479">Metal-binding</keyword>
<dbReference type="PANTHER" id="PTHR33337">
    <property type="entry name" value="GFA DOMAIN-CONTAINING PROTEIN"/>
    <property type="match status" value="1"/>
</dbReference>
<dbReference type="Pfam" id="PF04828">
    <property type="entry name" value="GFA"/>
    <property type="match status" value="1"/>
</dbReference>
<evidence type="ECO:0000313" key="6">
    <source>
        <dbReference type="EMBL" id="MBE3638023.1"/>
    </source>
</evidence>
<dbReference type="GO" id="GO:0016846">
    <property type="term" value="F:carbon-sulfur lyase activity"/>
    <property type="evidence" value="ECO:0007669"/>
    <property type="project" value="InterPro"/>
</dbReference>
<evidence type="ECO:0000256" key="4">
    <source>
        <dbReference type="ARBA" id="ARBA00023239"/>
    </source>
</evidence>